<dbReference type="KEGG" id="maes:Ga0123461_1275"/>
<dbReference type="EMBL" id="CP018799">
    <property type="protein sequence ID" value="ATX79693.1"/>
    <property type="molecule type" value="Genomic_DNA"/>
</dbReference>
<accession>A0A2K8KXT0</accession>
<name>A0A2K8KXT0_MARES</name>
<organism evidence="1 2">
    <name type="scientific">Mariprofundus aestuarium</name>
    <dbReference type="NCBI Taxonomy" id="1921086"/>
    <lineage>
        <taxon>Bacteria</taxon>
        <taxon>Pseudomonadati</taxon>
        <taxon>Pseudomonadota</taxon>
        <taxon>Candidatius Mariprofundia</taxon>
        <taxon>Mariprofundales</taxon>
        <taxon>Mariprofundaceae</taxon>
        <taxon>Mariprofundus</taxon>
    </lineage>
</organism>
<gene>
    <name evidence="1" type="ORF">Ga0123461_1275</name>
</gene>
<sequence>MMFKAPLSMNRLAMRLDNTKIYEIRFRVPLWMKEDLQSYCESHDVPVSHVLRQEIRRILLNSQEPVK</sequence>
<dbReference type="Proteomes" id="UP000231701">
    <property type="component" value="Chromosome"/>
</dbReference>
<evidence type="ECO:0008006" key="3">
    <source>
        <dbReference type="Google" id="ProtNLM"/>
    </source>
</evidence>
<keyword evidence="2" id="KW-1185">Reference proteome</keyword>
<protein>
    <recommendedName>
        <fullName evidence="3">Ribbon-helix-helix protein, copG family</fullName>
    </recommendedName>
</protein>
<dbReference type="AlphaFoldDB" id="A0A2K8KXT0"/>
<reference evidence="1 2" key="1">
    <citation type="submission" date="2016-12" db="EMBL/GenBank/DDBJ databases">
        <title>Isolation and genomic insights into novel planktonic Zetaproteobacteria from stratified waters of the Chesapeake Bay.</title>
        <authorList>
            <person name="McAllister S.M."/>
            <person name="Kato S."/>
            <person name="Chan C.S."/>
            <person name="Chiu B.K."/>
            <person name="Field E.K."/>
        </authorList>
    </citation>
    <scope>NUCLEOTIDE SEQUENCE [LARGE SCALE GENOMIC DNA]</scope>
    <source>
        <strain evidence="1 2">CP-5</strain>
    </source>
</reference>
<proteinExistence type="predicted"/>
<evidence type="ECO:0000313" key="1">
    <source>
        <dbReference type="EMBL" id="ATX79693.1"/>
    </source>
</evidence>
<evidence type="ECO:0000313" key="2">
    <source>
        <dbReference type="Proteomes" id="UP000231701"/>
    </source>
</evidence>